<name>A0A0M4EE34_DROBS</name>
<feature type="region of interest" description="Disordered" evidence="4">
    <location>
        <begin position="42"/>
        <end position="122"/>
    </location>
</feature>
<dbReference type="InterPro" id="IPR006170">
    <property type="entry name" value="PBP/GOBP"/>
</dbReference>
<evidence type="ECO:0000256" key="2">
    <source>
        <dbReference type="ARBA" id="ARBA00008098"/>
    </source>
</evidence>
<keyword evidence="7" id="KW-1185">Reference proteome</keyword>
<evidence type="ECO:0000256" key="4">
    <source>
        <dbReference type="SAM" id="MobiDB-lite"/>
    </source>
</evidence>
<dbReference type="GO" id="GO:0005549">
    <property type="term" value="F:odorant binding"/>
    <property type="evidence" value="ECO:0007669"/>
    <property type="project" value="InterPro"/>
</dbReference>
<dbReference type="InterPro" id="IPR052295">
    <property type="entry name" value="Odorant-binding_protein"/>
</dbReference>
<evidence type="ECO:0000256" key="5">
    <source>
        <dbReference type="SAM" id="SignalP"/>
    </source>
</evidence>
<dbReference type="Gene3D" id="1.10.238.20">
    <property type="entry name" value="Pheromone/general odorant binding protein domain"/>
    <property type="match status" value="1"/>
</dbReference>
<comment type="similarity">
    <text evidence="2">Belongs to the PBP/GOBP family.</text>
</comment>
<dbReference type="PANTHER" id="PTHR21066">
    <property type="entry name" value="ODORANT-BINDING PROTEIN 59A-RELATED"/>
    <property type="match status" value="1"/>
</dbReference>
<reference evidence="6 7" key="1">
    <citation type="submission" date="2015-08" db="EMBL/GenBank/DDBJ databases">
        <title>Ancestral chromatin configuration constrains chromatin evolution on differentiating sex chromosomes in Drosophila.</title>
        <authorList>
            <person name="Zhou Q."/>
            <person name="Bachtrog D."/>
        </authorList>
    </citation>
    <scope>NUCLEOTIDE SEQUENCE [LARGE SCALE GENOMIC DNA]</scope>
    <source>
        <tissue evidence="6">Whole larvae</tissue>
    </source>
</reference>
<evidence type="ECO:0000256" key="3">
    <source>
        <dbReference type="ARBA" id="ARBA00022525"/>
    </source>
</evidence>
<dbReference type="GO" id="GO:0005576">
    <property type="term" value="C:extracellular region"/>
    <property type="evidence" value="ECO:0007669"/>
    <property type="project" value="UniProtKB-SubCell"/>
</dbReference>
<gene>
    <name evidence="6" type="ORF">Dbus_chr2Rg1856</name>
</gene>
<dbReference type="OMA" id="QCVAQCF"/>
<dbReference type="EMBL" id="CP012524">
    <property type="protein sequence ID" value="ALC42277.1"/>
    <property type="molecule type" value="Genomic_DNA"/>
</dbReference>
<evidence type="ECO:0000313" key="6">
    <source>
        <dbReference type="EMBL" id="ALC42277.1"/>
    </source>
</evidence>
<keyword evidence="3" id="KW-0964">Secreted</keyword>
<keyword evidence="5" id="KW-0732">Signal</keyword>
<evidence type="ECO:0000256" key="1">
    <source>
        <dbReference type="ARBA" id="ARBA00004613"/>
    </source>
</evidence>
<feature type="compositionally biased region" description="Low complexity" evidence="4">
    <location>
        <begin position="72"/>
        <end position="96"/>
    </location>
</feature>
<feature type="signal peptide" evidence="5">
    <location>
        <begin position="1"/>
        <end position="20"/>
    </location>
</feature>
<feature type="compositionally biased region" description="Polar residues" evidence="4">
    <location>
        <begin position="98"/>
        <end position="109"/>
    </location>
</feature>
<proteinExistence type="inferred from homology"/>
<evidence type="ECO:0000313" key="7">
    <source>
        <dbReference type="Proteomes" id="UP000494163"/>
    </source>
</evidence>
<feature type="compositionally biased region" description="Polar residues" evidence="4">
    <location>
        <begin position="60"/>
        <end position="71"/>
    </location>
</feature>
<feature type="chain" id="PRO_5005793130" evidence="5">
    <location>
        <begin position="21"/>
        <end position="223"/>
    </location>
</feature>
<dbReference type="AlphaFoldDB" id="A0A0M4EE34"/>
<accession>A0A0M4EE34</accession>
<dbReference type="STRING" id="30019.A0A0M4EE34"/>
<feature type="compositionally biased region" description="Low complexity" evidence="4">
    <location>
        <begin position="110"/>
        <end position="121"/>
    </location>
</feature>
<dbReference type="InterPro" id="IPR036728">
    <property type="entry name" value="PBP_GOBP_sf"/>
</dbReference>
<dbReference type="SUPFAM" id="SSF47565">
    <property type="entry name" value="Insect pheromone/odorant-binding proteins"/>
    <property type="match status" value="1"/>
</dbReference>
<dbReference type="Pfam" id="PF01395">
    <property type="entry name" value="PBP_GOBP"/>
    <property type="match status" value="1"/>
</dbReference>
<comment type="subcellular location">
    <subcellularLocation>
        <location evidence="1">Secreted</location>
    </subcellularLocation>
</comment>
<dbReference type="PANTHER" id="PTHR21066:SF9">
    <property type="entry name" value="ODORANT-BINDING PROTEIN 59A"/>
    <property type="match status" value="1"/>
</dbReference>
<organism evidence="6 7">
    <name type="scientific">Drosophila busckii</name>
    <name type="common">Fruit fly</name>
    <dbReference type="NCBI Taxonomy" id="30019"/>
    <lineage>
        <taxon>Eukaryota</taxon>
        <taxon>Metazoa</taxon>
        <taxon>Ecdysozoa</taxon>
        <taxon>Arthropoda</taxon>
        <taxon>Hexapoda</taxon>
        <taxon>Insecta</taxon>
        <taxon>Pterygota</taxon>
        <taxon>Neoptera</taxon>
        <taxon>Endopterygota</taxon>
        <taxon>Diptera</taxon>
        <taxon>Brachycera</taxon>
        <taxon>Muscomorpha</taxon>
        <taxon>Ephydroidea</taxon>
        <taxon>Drosophilidae</taxon>
        <taxon>Drosophila</taxon>
    </lineage>
</organism>
<sequence length="223" mass="26186">MKLPLLLFTLISCCCCGIRALRCRSQDGPSEAELKRVVRSCMQRNGNNNNQDDNERRYGNQRNNFDSSYANNQDYGYAQAQGQGSNNQQQQQSYGNRWQRSLKQSDMGSNNNNNNNNKGNNTSEMGQCVSQCFFEELNMIDANGQPDRRKVSYLLTKDIRDRELRNFYMDTVQQCFRYLEQSQSRYNNNNNRCRMSRELIKCMSEYARAQCDDWEEHDNILFN</sequence>
<dbReference type="Proteomes" id="UP000494163">
    <property type="component" value="Chromosome 2R"/>
</dbReference>
<protein>
    <submittedName>
        <fullName evidence="6">Obp59a</fullName>
    </submittedName>
</protein>